<feature type="compositionally biased region" description="Polar residues" evidence="1">
    <location>
        <begin position="182"/>
        <end position="194"/>
    </location>
</feature>
<keyword evidence="3" id="KW-1185">Reference proteome</keyword>
<dbReference type="PATRIC" id="fig|1125712.3.peg.354"/>
<name>U2V4N2_9ACTN</name>
<organism evidence="2 3">
    <name type="scientific">Olsenella profusa F0195</name>
    <dbReference type="NCBI Taxonomy" id="1125712"/>
    <lineage>
        <taxon>Bacteria</taxon>
        <taxon>Bacillati</taxon>
        <taxon>Actinomycetota</taxon>
        <taxon>Coriobacteriia</taxon>
        <taxon>Coriobacteriales</taxon>
        <taxon>Atopobiaceae</taxon>
        <taxon>Olsenella</taxon>
    </lineage>
</organism>
<sequence>MTASPQRGIGPYSVPRTHGWPLGHGCDIVLRRPELGDKGTVATTGQTLCGIHALPALMRLDEAPAELLLMLHEGKAMLMKDRTGILVAHHELLEGLCRLRHAHDRRHDGNEQHRERRVQEQKDEDRSHQTNQRERRPLAALVHEVPDHLGYRPTWHQARQERHKRRREQHDGERWEDCCQGSPRSLAQQRPTQP</sequence>
<dbReference type="AlphaFoldDB" id="U2V4N2"/>
<reference evidence="2 3" key="1">
    <citation type="submission" date="2013-08" db="EMBL/GenBank/DDBJ databases">
        <authorList>
            <person name="Durkin A.S."/>
            <person name="Haft D.R."/>
            <person name="McCorrison J."/>
            <person name="Torralba M."/>
            <person name="Gillis M."/>
            <person name="Haft D.H."/>
            <person name="Methe B."/>
            <person name="Sutton G."/>
            <person name="Nelson K.E."/>
        </authorList>
    </citation>
    <scope>NUCLEOTIDE SEQUENCE [LARGE SCALE GENOMIC DNA]</scope>
    <source>
        <strain evidence="2 3">F0195</strain>
    </source>
</reference>
<accession>U2V4N2</accession>
<feature type="compositionally biased region" description="Basic and acidic residues" evidence="1">
    <location>
        <begin position="105"/>
        <end position="137"/>
    </location>
</feature>
<evidence type="ECO:0000313" key="3">
    <source>
        <dbReference type="Proteomes" id="UP000016638"/>
    </source>
</evidence>
<evidence type="ECO:0000313" key="2">
    <source>
        <dbReference type="EMBL" id="ERL10302.1"/>
    </source>
</evidence>
<feature type="compositionally biased region" description="Basic and acidic residues" evidence="1">
    <location>
        <begin position="168"/>
        <end position="177"/>
    </location>
</feature>
<comment type="caution">
    <text evidence="2">The sequence shown here is derived from an EMBL/GenBank/DDBJ whole genome shotgun (WGS) entry which is preliminary data.</text>
</comment>
<proteinExistence type="predicted"/>
<feature type="region of interest" description="Disordered" evidence="1">
    <location>
        <begin position="104"/>
        <end position="194"/>
    </location>
</feature>
<dbReference type="Proteomes" id="UP000016638">
    <property type="component" value="Unassembled WGS sequence"/>
</dbReference>
<evidence type="ECO:0000256" key="1">
    <source>
        <dbReference type="SAM" id="MobiDB-lite"/>
    </source>
</evidence>
<dbReference type="EMBL" id="AWEZ01000013">
    <property type="protein sequence ID" value="ERL10302.1"/>
    <property type="molecule type" value="Genomic_DNA"/>
</dbReference>
<gene>
    <name evidence="2" type="ORF">HMPREF1316_2440</name>
</gene>
<dbReference type="STRING" id="1125712.HMPREF1316_2440"/>
<protein>
    <submittedName>
        <fullName evidence="2">Uncharacterized protein</fullName>
    </submittedName>
</protein>